<dbReference type="RefSeq" id="WP_181186025.1">
    <property type="nucleotide sequence ID" value="NZ_PVNS01000001.1"/>
</dbReference>
<organism evidence="1 2">
    <name type="scientific">Alkalicoccus urumqiensis</name>
    <name type="common">Bacillus urumqiensis</name>
    <dbReference type="NCBI Taxonomy" id="1548213"/>
    <lineage>
        <taxon>Bacteria</taxon>
        <taxon>Bacillati</taxon>
        <taxon>Bacillota</taxon>
        <taxon>Bacilli</taxon>
        <taxon>Bacillales</taxon>
        <taxon>Bacillaceae</taxon>
        <taxon>Alkalicoccus</taxon>
    </lineage>
</organism>
<proteinExistence type="predicted"/>
<dbReference type="AlphaFoldDB" id="A0A2P6MLQ9"/>
<gene>
    <name evidence="1" type="ORF">C6I21_01290</name>
</gene>
<dbReference type="Proteomes" id="UP000243650">
    <property type="component" value="Unassembled WGS sequence"/>
</dbReference>
<name>A0A2P6MLQ9_ALKUR</name>
<sequence length="147" mass="16265">MPRFFHRRGTIGFQAGRSRAMGSSKSWITVMLAILLLAASMGTAAAGSFGSDVNKMLAETKAATAKYHQIERALDDGYELGSPCVENMGYHYINMEYAMTPGHDHTKPEVLFYEEMKNGKLNLVAVEFVAFGGDRPDQQLAIQKNRN</sequence>
<comment type="caution">
    <text evidence="1">The sequence shown here is derived from an EMBL/GenBank/DDBJ whole genome shotgun (WGS) entry which is preliminary data.</text>
</comment>
<evidence type="ECO:0000313" key="1">
    <source>
        <dbReference type="EMBL" id="PRO67224.1"/>
    </source>
</evidence>
<protein>
    <submittedName>
        <fullName evidence="1">Uncharacterized protein</fullName>
    </submittedName>
</protein>
<dbReference type="EMBL" id="PVNS01000001">
    <property type="protein sequence ID" value="PRO67224.1"/>
    <property type="molecule type" value="Genomic_DNA"/>
</dbReference>
<evidence type="ECO:0000313" key="2">
    <source>
        <dbReference type="Proteomes" id="UP000243650"/>
    </source>
</evidence>
<keyword evidence="2" id="KW-1185">Reference proteome</keyword>
<reference evidence="1 2" key="1">
    <citation type="submission" date="2018-03" db="EMBL/GenBank/DDBJ databases">
        <title>Bacillus urumqiensis sp. nov., a moderately haloalkaliphilic bacterium isolated from a salt lake.</title>
        <authorList>
            <person name="Zhao B."/>
            <person name="Liao Z."/>
        </authorList>
    </citation>
    <scope>NUCLEOTIDE SEQUENCE [LARGE SCALE GENOMIC DNA]</scope>
    <source>
        <strain evidence="1 2">BZ-SZ-XJ18</strain>
    </source>
</reference>
<accession>A0A2P6MLQ9</accession>